<dbReference type="RefSeq" id="XP_040763163.1">
    <property type="nucleotide sequence ID" value="XM_040912715.1"/>
</dbReference>
<feature type="domain" description="Serine aminopeptidase S33" evidence="1">
    <location>
        <begin position="30"/>
        <end position="287"/>
    </location>
</feature>
<organism evidence="2 3">
    <name type="scientific">Laetiporus sulphureus 93-53</name>
    <dbReference type="NCBI Taxonomy" id="1314785"/>
    <lineage>
        <taxon>Eukaryota</taxon>
        <taxon>Fungi</taxon>
        <taxon>Dikarya</taxon>
        <taxon>Basidiomycota</taxon>
        <taxon>Agaricomycotina</taxon>
        <taxon>Agaricomycetes</taxon>
        <taxon>Polyporales</taxon>
        <taxon>Laetiporus</taxon>
    </lineage>
</organism>
<dbReference type="InterPro" id="IPR022742">
    <property type="entry name" value="Hydrolase_4"/>
</dbReference>
<evidence type="ECO:0000259" key="1">
    <source>
        <dbReference type="Pfam" id="PF12146"/>
    </source>
</evidence>
<keyword evidence="3" id="KW-1185">Reference proteome</keyword>
<sequence>MSDAKPYTEAWLPGPDGHQFYTRTYRPRASPHAAVVFIHGFAEHVARHEHAHSNWATKHMLVFTFDQRGFGRTALDPERRSKDASYGKTSHQQQMRDIEWWVRHVKRDYPDLPLFLFGHSMGGALVLAFPTQTEPPPSKYTLEMLSGVIASSPLIIQTTPRSRLLRKVAGAAALVVPWMQFPAKVPPEASPDLSHDPAVSNAVGSDPLIKEYGTLRGLVDMLDRGERVLRFGHQYWPKKLPILIVHGTYDKVTSHKASEKFFGKINAENKKLLLYPGAYHEITNEPDGVKEKFWYDCDGWITDVLYKLYFNSRNPG</sequence>
<dbReference type="GeneID" id="63829743"/>
<accession>A0A165DQS1</accession>
<name>A0A165DQS1_9APHY</name>
<reference evidence="2 3" key="1">
    <citation type="journal article" date="2016" name="Mol. Biol. Evol.">
        <title>Comparative Genomics of Early-Diverging Mushroom-Forming Fungi Provides Insights into the Origins of Lignocellulose Decay Capabilities.</title>
        <authorList>
            <person name="Nagy L.G."/>
            <person name="Riley R."/>
            <person name="Tritt A."/>
            <person name="Adam C."/>
            <person name="Daum C."/>
            <person name="Floudas D."/>
            <person name="Sun H."/>
            <person name="Yadav J.S."/>
            <person name="Pangilinan J."/>
            <person name="Larsson K.H."/>
            <person name="Matsuura K."/>
            <person name="Barry K."/>
            <person name="Labutti K."/>
            <person name="Kuo R."/>
            <person name="Ohm R.A."/>
            <person name="Bhattacharya S.S."/>
            <person name="Shirouzu T."/>
            <person name="Yoshinaga Y."/>
            <person name="Martin F.M."/>
            <person name="Grigoriev I.V."/>
            <person name="Hibbett D.S."/>
        </authorList>
    </citation>
    <scope>NUCLEOTIDE SEQUENCE [LARGE SCALE GENOMIC DNA]</scope>
    <source>
        <strain evidence="2 3">93-53</strain>
    </source>
</reference>
<dbReference type="STRING" id="1314785.A0A165DQS1"/>
<dbReference type="Gene3D" id="3.40.50.1820">
    <property type="entry name" value="alpha/beta hydrolase"/>
    <property type="match status" value="1"/>
</dbReference>
<dbReference type="EMBL" id="KV427630">
    <property type="protein sequence ID" value="KZT05423.1"/>
    <property type="molecule type" value="Genomic_DNA"/>
</dbReference>
<gene>
    <name evidence="2" type="ORF">LAESUDRAFT_760294</name>
</gene>
<protein>
    <submittedName>
        <fullName evidence="2">Lysophospholipase</fullName>
    </submittedName>
</protein>
<evidence type="ECO:0000313" key="3">
    <source>
        <dbReference type="Proteomes" id="UP000076871"/>
    </source>
</evidence>
<dbReference type="PANTHER" id="PTHR11614">
    <property type="entry name" value="PHOSPHOLIPASE-RELATED"/>
    <property type="match status" value="1"/>
</dbReference>
<dbReference type="AlphaFoldDB" id="A0A165DQS1"/>
<dbReference type="FunCoup" id="A0A165DQS1">
    <property type="interactions" value="139"/>
</dbReference>
<dbReference type="InParanoid" id="A0A165DQS1"/>
<dbReference type="Pfam" id="PF12146">
    <property type="entry name" value="Hydrolase_4"/>
    <property type="match status" value="1"/>
</dbReference>
<evidence type="ECO:0000313" key="2">
    <source>
        <dbReference type="EMBL" id="KZT05423.1"/>
    </source>
</evidence>
<dbReference type="SUPFAM" id="SSF53474">
    <property type="entry name" value="alpha/beta-Hydrolases"/>
    <property type="match status" value="1"/>
</dbReference>
<dbReference type="Proteomes" id="UP000076871">
    <property type="component" value="Unassembled WGS sequence"/>
</dbReference>
<dbReference type="OrthoDB" id="10249433at2759"/>
<dbReference type="InterPro" id="IPR051044">
    <property type="entry name" value="MAG_DAG_Lipase"/>
</dbReference>
<dbReference type="InterPro" id="IPR029058">
    <property type="entry name" value="AB_hydrolase_fold"/>
</dbReference>
<proteinExistence type="predicted"/>